<evidence type="ECO:0000256" key="2">
    <source>
        <dbReference type="ARBA" id="ARBA00022833"/>
    </source>
</evidence>
<dbReference type="RefSeq" id="WP_209812546.1">
    <property type="nucleotide sequence ID" value="NZ_JAGGKT010000023.1"/>
</dbReference>
<feature type="domain" description="Alcohol dehydrogenase-like N-terminal" evidence="6">
    <location>
        <begin position="30"/>
        <end position="144"/>
    </location>
</feature>
<dbReference type="InterPro" id="IPR002328">
    <property type="entry name" value="ADH_Zn_CS"/>
</dbReference>
<dbReference type="Pfam" id="PF00107">
    <property type="entry name" value="ADH_zinc_N"/>
    <property type="match status" value="1"/>
</dbReference>
<dbReference type="PANTHER" id="PTHR43401:SF2">
    <property type="entry name" value="L-THREONINE 3-DEHYDROGENASE"/>
    <property type="match status" value="1"/>
</dbReference>
<gene>
    <name evidence="7" type="ORF">J2Z37_004576</name>
</gene>
<dbReference type="Proteomes" id="UP001519343">
    <property type="component" value="Unassembled WGS sequence"/>
</dbReference>
<dbReference type="EMBL" id="JAGGKT010000023">
    <property type="protein sequence ID" value="MBP1934556.1"/>
    <property type="molecule type" value="Genomic_DNA"/>
</dbReference>
<comment type="similarity">
    <text evidence="4">Belongs to the zinc-containing alcohol dehydrogenase family.</text>
</comment>
<evidence type="ECO:0000256" key="4">
    <source>
        <dbReference type="RuleBase" id="RU361277"/>
    </source>
</evidence>
<evidence type="ECO:0000313" key="7">
    <source>
        <dbReference type="EMBL" id="MBP1934556.1"/>
    </source>
</evidence>
<accession>A0ABS4GWC9</accession>
<evidence type="ECO:0000259" key="6">
    <source>
        <dbReference type="Pfam" id="PF08240"/>
    </source>
</evidence>
<dbReference type="SUPFAM" id="SSF50129">
    <property type="entry name" value="GroES-like"/>
    <property type="match status" value="1"/>
</dbReference>
<dbReference type="InterPro" id="IPR013154">
    <property type="entry name" value="ADH-like_N"/>
</dbReference>
<feature type="domain" description="Alcohol dehydrogenase-like C-terminal" evidence="5">
    <location>
        <begin position="184"/>
        <end position="311"/>
    </location>
</feature>
<evidence type="ECO:0000313" key="8">
    <source>
        <dbReference type="Proteomes" id="UP001519343"/>
    </source>
</evidence>
<keyword evidence="1 4" id="KW-0479">Metal-binding</keyword>
<dbReference type="Gene3D" id="3.40.50.720">
    <property type="entry name" value="NAD(P)-binding Rossmann-like Domain"/>
    <property type="match status" value="1"/>
</dbReference>
<dbReference type="Pfam" id="PF08240">
    <property type="entry name" value="ADH_N"/>
    <property type="match status" value="1"/>
</dbReference>
<protein>
    <submittedName>
        <fullName evidence="7">Threonine dehydrogenase-like Zn-dependent dehydrogenase</fullName>
    </submittedName>
</protein>
<evidence type="ECO:0000259" key="5">
    <source>
        <dbReference type="Pfam" id="PF00107"/>
    </source>
</evidence>
<dbReference type="InterPro" id="IPR011032">
    <property type="entry name" value="GroES-like_sf"/>
</dbReference>
<evidence type="ECO:0000256" key="1">
    <source>
        <dbReference type="ARBA" id="ARBA00022723"/>
    </source>
</evidence>
<keyword evidence="3" id="KW-0560">Oxidoreductase</keyword>
<dbReference type="SUPFAM" id="SSF51735">
    <property type="entry name" value="NAD(P)-binding Rossmann-fold domains"/>
    <property type="match status" value="1"/>
</dbReference>
<comment type="caution">
    <text evidence="7">The sequence shown here is derived from an EMBL/GenBank/DDBJ whole genome shotgun (WGS) entry which is preliminary data.</text>
</comment>
<evidence type="ECO:0000256" key="3">
    <source>
        <dbReference type="ARBA" id="ARBA00023002"/>
    </source>
</evidence>
<comment type="cofactor">
    <cofactor evidence="4">
        <name>Zn(2+)</name>
        <dbReference type="ChEBI" id="CHEBI:29105"/>
    </cofactor>
</comment>
<organism evidence="7 8">
    <name type="scientific">Ammoniphilus resinae</name>
    <dbReference type="NCBI Taxonomy" id="861532"/>
    <lineage>
        <taxon>Bacteria</taxon>
        <taxon>Bacillati</taxon>
        <taxon>Bacillota</taxon>
        <taxon>Bacilli</taxon>
        <taxon>Bacillales</taxon>
        <taxon>Paenibacillaceae</taxon>
        <taxon>Aneurinibacillus group</taxon>
        <taxon>Ammoniphilus</taxon>
    </lineage>
</organism>
<reference evidence="7 8" key="1">
    <citation type="submission" date="2021-03" db="EMBL/GenBank/DDBJ databases">
        <title>Genomic Encyclopedia of Type Strains, Phase IV (KMG-IV): sequencing the most valuable type-strain genomes for metagenomic binning, comparative biology and taxonomic classification.</title>
        <authorList>
            <person name="Goeker M."/>
        </authorList>
    </citation>
    <scope>NUCLEOTIDE SEQUENCE [LARGE SCALE GENOMIC DNA]</scope>
    <source>
        <strain evidence="7 8">DSM 24738</strain>
    </source>
</reference>
<dbReference type="PROSITE" id="PS00059">
    <property type="entry name" value="ADH_ZINC"/>
    <property type="match status" value="1"/>
</dbReference>
<dbReference type="InterPro" id="IPR036291">
    <property type="entry name" value="NAD(P)-bd_dom_sf"/>
</dbReference>
<name>A0ABS4GWC9_9BACL</name>
<sequence>MDNVMKAVAKVRSEYGSFEVIEVPMAKSPGDHEVKIRVETVGICGTDLSIYKWTETVAREYHPVFPLIPGHEFAGIVEEVGAGVSHLKVGDKVAINPHISCGICPYCIQNRESICENRPILGCHADGGLTQYLTVRAKNVFVLPANVPIYLGSLAEPLSVTVHALERVQQKSDKAAAIVGVGTVGLLQYIACKAAGYEDIVLFGLDSDQERMELAKRMGAKTVNIEKEDPYIAFERLTGQPKADVVFEVAGTNDSITFAIDLVKTAGKVAMVGIAASYTPIDTTKVVFAEKELIGVRAYNLSTWPKTMEIIGKIVPQLELLVTHRLSLAETNKAVELLLKRQCLKVVIEPNAESLAGREGR</sequence>
<keyword evidence="8" id="KW-1185">Reference proteome</keyword>
<dbReference type="PANTHER" id="PTHR43401">
    <property type="entry name" value="L-THREONINE 3-DEHYDROGENASE"/>
    <property type="match status" value="1"/>
</dbReference>
<dbReference type="InterPro" id="IPR050129">
    <property type="entry name" value="Zn_alcohol_dh"/>
</dbReference>
<dbReference type="Gene3D" id="3.90.180.10">
    <property type="entry name" value="Medium-chain alcohol dehydrogenases, catalytic domain"/>
    <property type="match status" value="1"/>
</dbReference>
<keyword evidence="2 4" id="KW-0862">Zinc</keyword>
<dbReference type="InterPro" id="IPR013149">
    <property type="entry name" value="ADH-like_C"/>
</dbReference>
<proteinExistence type="inferred from homology"/>